<feature type="region of interest" description="Disordered" evidence="17">
    <location>
        <begin position="1673"/>
        <end position="1714"/>
    </location>
</feature>
<feature type="region of interest" description="Disordered" evidence="17">
    <location>
        <begin position="866"/>
        <end position="936"/>
    </location>
</feature>
<keyword evidence="16" id="KW-0175">Coiled coil</keyword>
<protein>
    <submittedName>
        <fullName evidence="20">Retrovirus-related pol polyprotein from transposon TNT 1-94</fullName>
    </submittedName>
</protein>
<dbReference type="InterPro" id="IPR039537">
    <property type="entry name" value="Retrotran_Ty1/copia-like"/>
</dbReference>
<evidence type="ECO:0000256" key="15">
    <source>
        <dbReference type="ARBA" id="ARBA00023172"/>
    </source>
</evidence>
<dbReference type="SUPFAM" id="SSF53098">
    <property type="entry name" value="Ribonuclease H-like"/>
    <property type="match status" value="1"/>
</dbReference>
<evidence type="ECO:0000313" key="20">
    <source>
        <dbReference type="EMBL" id="GJT51370.1"/>
    </source>
</evidence>
<comment type="function">
    <text evidence="1">The aspartyl protease (PR) mediates the proteolytic cleavages of the Gag and Gag-Pol polyproteins after assembly of the VLP.</text>
</comment>
<gene>
    <name evidence="20" type="ORF">Tco_0977527</name>
</gene>
<dbReference type="Proteomes" id="UP001151760">
    <property type="component" value="Unassembled WGS sequence"/>
</dbReference>
<evidence type="ECO:0000256" key="14">
    <source>
        <dbReference type="ARBA" id="ARBA00023113"/>
    </source>
</evidence>
<accession>A0ABQ5EKC3</accession>
<reference evidence="20" key="2">
    <citation type="submission" date="2022-01" db="EMBL/GenBank/DDBJ databases">
        <authorList>
            <person name="Yamashiro T."/>
            <person name="Shiraishi A."/>
            <person name="Satake H."/>
            <person name="Nakayama K."/>
        </authorList>
    </citation>
    <scope>NUCLEOTIDE SEQUENCE</scope>
</reference>
<name>A0ABQ5EKC3_9ASTR</name>
<evidence type="ECO:0000256" key="17">
    <source>
        <dbReference type="SAM" id="MobiDB-lite"/>
    </source>
</evidence>
<evidence type="ECO:0000256" key="2">
    <source>
        <dbReference type="ARBA" id="ARBA00022612"/>
    </source>
</evidence>
<feature type="compositionally biased region" description="Low complexity" evidence="17">
    <location>
        <begin position="1673"/>
        <end position="1683"/>
    </location>
</feature>
<evidence type="ECO:0000259" key="18">
    <source>
        <dbReference type="Pfam" id="PF13976"/>
    </source>
</evidence>
<comment type="caution">
    <text evidence="20">The sequence shown here is derived from an EMBL/GenBank/DDBJ whole genome shotgun (WGS) entry which is preliminary data.</text>
</comment>
<reference evidence="20" key="1">
    <citation type="journal article" date="2022" name="Int. J. Mol. Sci.">
        <title>Draft Genome of Tanacetum Coccineum: Genomic Comparison of Closely Related Tanacetum-Family Plants.</title>
        <authorList>
            <person name="Yamashiro T."/>
            <person name="Shiraishi A."/>
            <person name="Nakayama K."/>
            <person name="Satake H."/>
        </authorList>
    </citation>
    <scope>NUCLEOTIDE SEQUENCE</scope>
</reference>
<keyword evidence="5" id="KW-0479">Metal-binding</keyword>
<keyword evidence="6" id="KW-0547">Nucleotide-binding</keyword>
<organism evidence="20 21">
    <name type="scientific">Tanacetum coccineum</name>
    <dbReference type="NCBI Taxonomy" id="301880"/>
    <lineage>
        <taxon>Eukaryota</taxon>
        <taxon>Viridiplantae</taxon>
        <taxon>Streptophyta</taxon>
        <taxon>Embryophyta</taxon>
        <taxon>Tracheophyta</taxon>
        <taxon>Spermatophyta</taxon>
        <taxon>Magnoliopsida</taxon>
        <taxon>eudicotyledons</taxon>
        <taxon>Gunneridae</taxon>
        <taxon>Pentapetalae</taxon>
        <taxon>asterids</taxon>
        <taxon>campanulids</taxon>
        <taxon>Asterales</taxon>
        <taxon>Asteraceae</taxon>
        <taxon>Asteroideae</taxon>
        <taxon>Anthemideae</taxon>
        <taxon>Anthemidinae</taxon>
        <taxon>Tanacetum</taxon>
    </lineage>
</organism>
<dbReference type="Pfam" id="PF13976">
    <property type="entry name" value="gag_pre-integrs"/>
    <property type="match status" value="1"/>
</dbReference>
<dbReference type="PANTHER" id="PTHR42648">
    <property type="entry name" value="TRANSPOSASE, PUTATIVE-RELATED"/>
    <property type="match status" value="1"/>
</dbReference>
<keyword evidence="13" id="KW-0808">Transferase</keyword>
<evidence type="ECO:0000256" key="7">
    <source>
        <dbReference type="ARBA" id="ARBA00022759"/>
    </source>
</evidence>
<evidence type="ECO:0000313" key="21">
    <source>
        <dbReference type="Proteomes" id="UP001151760"/>
    </source>
</evidence>
<dbReference type="EMBL" id="BQNB010016401">
    <property type="protein sequence ID" value="GJT51370.1"/>
    <property type="molecule type" value="Genomic_DNA"/>
</dbReference>
<evidence type="ECO:0000256" key="9">
    <source>
        <dbReference type="ARBA" id="ARBA00022840"/>
    </source>
</evidence>
<sequence>MNSARPMKNLSKSAHSTVKWPIHKNTTFKNSNFNQRVNTVKDKKFNTARPKEVVNGARPKGVVNAVKGNNVNVVKASACWVWKPKTKDLDHVSKHNSNPQIDLQDQGVIDSGCSRHITGNMSYLTNYEEIDGGYVAFGGNPKGWKITGKGTIKTGNLDFENVYFLTDESQVLLKVPRKNNMYSVDLKNIIPKGGLTCLFSKATSDESELWHRRLGYINFKTMNKLVEGNLVRGLQNFLKIIKPVLFVKRESNIKLLVTPKPFSWVLFLATKDEKSFITRVENQIDQRVKVIRCDNGTEFKNKEMNQFCKRKADSKLPTTFCAEAVNTACYVQNRVLVTKPHNKTPYELFLGRKPTLGFMRPFGCPVTILNTIDHLGKFDGKADEGFFVGYSINRSGPNWLFDIDALTKLMNYKTVVVGNQSNGNAGTKACDDAGKARMETIPGKDYILLPLWTVDPPFCQSSKSSPDAGFKPLGDDEKKVTEEPGKEGGDPSKEDERDDQEKDASVSSTNNVNDSSTNEVNAVGRKESIELPDEPNMLALEDIVYSDDDEDVGAEVDMNNLDAFMHVSPISTTKIHKDLPVEQIIGDLNSAPQTRRMIKNLEDYAGASLDRKSTTEAKTVNGEVQLQALVDGKKIIVTEASVRRDLQLNDDRGNINKTQSKEILNEPSSIGTSSGSVPRCLETIGDIIAQTRFENISKTSNDPLLARGNTLRSGEDSLKLKELMELCTDLQTRVLDLETTKTTKANEITSLKRRFKKLERRNKSRTHGLKRIYRVGLSRRVESSKDEGLGEKDASKQGRIDDIDANKDIYLVNVHTDEDMFGVNDLDGDEVIVDNEDVVKTAEETRSVVEEVIAVIEKAKLVSAAEETVNDVPQTTSDGGRGGGKGGGGGGGKSGGGGGSKGDGGGGKCGGGSTRGGGGSSGKSGGGSGSMKASDSDVSSRKYYRYSGSLTILMLSQNVAWAIVNKGVRYLAIHDQQVDILNIILIEILVIRLGYFCHYCKSREILAMRILPMMDDPNITLEQYIRLEEEKAQKRGKVFNWETARYGKIWYDEDVHDVRSVETEFLAIVFNDNLTSNETPSCKPTVSSLNNNKIDFRISSDESDDEDYTTSLKDFENEFQPLVYNVSLSYKSDFSTEPHFMPQHIVEFDLKDETSLSEYDEVKQNVFQNRRDLPRDISLDSVVVLRYEKRSKSENKGKVPTEMELVLEQTQQGTSYEVSIRYFSWNMYATYHSTGTSDTDQIVSLVGPAGDLKINESVENKFPAIVFNDNLSSNETLSCEPTVSSLNDNEIDFKISFDESGDEDYTVVFDKNSFSYKIISTNDLKMDSENDNEKVNMPLFLSPEPSVSCIDDLDFFKDFENEFLAIFYNDDLTSKSDFLTESTLSPQYIDEFDLKNETSLSEYDEKEQNVYMAPLSPCDQRHLWLRFQVVGYTEEIVHDFEQRLETIFKRQMMSRRIGDEMGLDVAGTLCFHLGGARRSMPWRQFILALGLHTAEEMAEDGFRAYWLGSERVIPDKGDLNHYWVEISYSRDFLRGAPCYTYIIDPVRRLCHRLISYNISGMGHAPKKVNATNLFYLCSMDRGAANVLYLVAQYLFRHIEGRKSGTRLSRGHFIGRLAHHFGLVSDDGLRGLSVVARNLPLIDIGELVKLNICMEIRDNWAWVALGPERQPDAAAGALGAIEDAPAVDEGSQVDPTPVQVPQPPPPPPAAGRTMP</sequence>
<feature type="domain" description="Retrovirus-related Pol polyprotein from transposon TNT 1-94-like beta-barrel" evidence="19">
    <location>
        <begin position="108"/>
        <end position="167"/>
    </location>
</feature>
<keyword evidence="21" id="KW-1185">Reference proteome</keyword>
<keyword evidence="2" id="KW-1188">Viral release from host cell</keyword>
<dbReference type="InterPro" id="IPR036397">
    <property type="entry name" value="RNaseH_sf"/>
</dbReference>
<dbReference type="InterPro" id="IPR025724">
    <property type="entry name" value="GAG-pre-integrase_dom"/>
</dbReference>
<keyword evidence="7" id="KW-0255">Endonuclease</keyword>
<keyword evidence="13" id="KW-0548">Nucleotidyltransferase</keyword>
<dbReference type="InterPro" id="IPR054722">
    <property type="entry name" value="PolX-like_BBD"/>
</dbReference>
<keyword evidence="8" id="KW-0378">Hydrolase</keyword>
<keyword evidence="13" id="KW-0239">DNA-directed DNA polymerase</keyword>
<feature type="compositionally biased region" description="Pro residues" evidence="17">
    <location>
        <begin position="1697"/>
        <end position="1708"/>
    </location>
</feature>
<dbReference type="PANTHER" id="PTHR42648:SF11">
    <property type="entry name" value="TRANSPOSON TY4-P GAG-POL POLYPROTEIN"/>
    <property type="match status" value="1"/>
</dbReference>
<evidence type="ECO:0000256" key="6">
    <source>
        <dbReference type="ARBA" id="ARBA00022741"/>
    </source>
</evidence>
<evidence type="ECO:0000256" key="1">
    <source>
        <dbReference type="ARBA" id="ARBA00002180"/>
    </source>
</evidence>
<feature type="domain" description="GAG-pre-integrase" evidence="18">
    <location>
        <begin position="180"/>
        <end position="235"/>
    </location>
</feature>
<evidence type="ECO:0000256" key="11">
    <source>
        <dbReference type="ARBA" id="ARBA00022908"/>
    </source>
</evidence>
<evidence type="ECO:0000256" key="3">
    <source>
        <dbReference type="ARBA" id="ARBA00022670"/>
    </source>
</evidence>
<keyword evidence="11" id="KW-0229">DNA integration</keyword>
<dbReference type="Gene3D" id="3.30.420.10">
    <property type="entry name" value="Ribonuclease H-like superfamily/Ribonuclease H"/>
    <property type="match status" value="1"/>
</dbReference>
<evidence type="ECO:0000256" key="12">
    <source>
        <dbReference type="ARBA" id="ARBA00022918"/>
    </source>
</evidence>
<keyword evidence="12" id="KW-0695">RNA-directed DNA polymerase</keyword>
<feature type="coiled-coil region" evidence="16">
    <location>
        <begin position="720"/>
        <end position="761"/>
    </location>
</feature>
<keyword evidence="9" id="KW-0067">ATP-binding</keyword>
<evidence type="ECO:0000256" key="13">
    <source>
        <dbReference type="ARBA" id="ARBA00022932"/>
    </source>
</evidence>
<feature type="compositionally biased region" description="Gly residues" evidence="17">
    <location>
        <begin position="879"/>
        <end position="929"/>
    </location>
</feature>
<dbReference type="Pfam" id="PF22936">
    <property type="entry name" value="Pol_BBD"/>
    <property type="match status" value="1"/>
</dbReference>
<evidence type="ECO:0000259" key="19">
    <source>
        <dbReference type="Pfam" id="PF22936"/>
    </source>
</evidence>
<evidence type="ECO:0000256" key="4">
    <source>
        <dbReference type="ARBA" id="ARBA00022722"/>
    </source>
</evidence>
<proteinExistence type="predicted"/>
<feature type="compositionally biased region" description="Basic and acidic residues" evidence="17">
    <location>
        <begin position="473"/>
        <end position="504"/>
    </location>
</feature>
<keyword evidence="14" id="KW-0917">Virion maturation</keyword>
<evidence type="ECO:0000256" key="16">
    <source>
        <dbReference type="SAM" id="Coils"/>
    </source>
</evidence>
<keyword evidence="10" id="KW-0460">Magnesium</keyword>
<feature type="region of interest" description="Disordered" evidence="17">
    <location>
        <begin position="460"/>
        <end position="533"/>
    </location>
</feature>
<evidence type="ECO:0000256" key="5">
    <source>
        <dbReference type="ARBA" id="ARBA00022723"/>
    </source>
</evidence>
<evidence type="ECO:0000256" key="10">
    <source>
        <dbReference type="ARBA" id="ARBA00022842"/>
    </source>
</evidence>
<keyword evidence="15" id="KW-0233">DNA recombination</keyword>
<keyword evidence="3" id="KW-0645">Protease</keyword>
<keyword evidence="4" id="KW-0540">Nuclease</keyword>
<dbReference type="InterPro" id="IPR012337">
    <property type="entry name" value="RNaseH-like_sf"/>
</dbReference>
<evidence type="ECO:0000256" key="8">
    <source>
        <dbReference type="ARBA" id="ARBA00022801"/>
    </source>
</evidence>
<feature type="compositionally biased region" description="Low complexity" evidence="17">
    <location>
        <begin position="505"/>
        <end position="521"/>
    </location>
</feature>